<keyword evidence="6" id="KW-1185">Reference proteome</keyword>
<feature type="transmembrane region" description="Helical" evidence="2">
    <location>
        <begin position="98"/>
        <end position="117"/>
    </location>
</feature>
<dbReference type="InterPro" id="IPR027788">
    <property type="entry name" value="Alpha/beta-hydrolase_N_dom"/>
</dbReference>
<accession>A0ABU7L8N1</accession>
<dbReference type="Proteomes" id="UP001336020">
    <property type="component" value="Unassembled WGS sequence"/>
</dbReference>
<evidence type="ECO:0000313" key="5">
    <source>
        <dbReference type="EMBL" id="MEE2057682.1"/>
    </source>
</evidence>
<evidence type="ECO:0000256" key="2">
    <source>
        <dbReference type="SAM" id="Phobius"/>
    </source>
</evidence>
<proteinExistence type="predicted"/>
<keyword evidence="2" id="KW-0472">Membrane</keyword>
<dbReference type="RefSeq" id="WP_330132917.1">
    <property type="nucleotide sequence ID" value="NZ_JAUTXY010000003.1"/>
</dbReference>
<dbReference type="Pfam" id="PF10081">
    <property type="entry name" value="Abhydrolase_9"/>
    <property type="match status" value="2"/>
</dbReference>
<feature type="domain" description="Alpha/beta-hydrolase catalytic" evidence="3">
    <location>
        <begin position="397"/>
        <end position="462"/>
    </location>
</feature>
<evidence type="ECO:0000313" key="6">
    <source>
        <dbReference type="Proteomes" id="UP001336020"/>
    </source>
</evidence>
<name>A0ABU7L8N1_9NOCA</name>
<evidence type="ECO:0000259" key="4">
    <source>
        <dbReference type="Pfam" id="PF15420"/>
    </source>
</evidence>
<gene>
    <name evidence="5" type="ORF">Q7514_09095</name>
</gene>
<keyword evidence="2" id="KW-0812">Transmembrane</keyword>
<evidence type="ECO:0000256" key="1">
    <source>
        <dbReference type="SAM" id="MobiDB-lite"/>
    </source>
</evidence>
<feature type="domain" description="Alpha/beta-hydrolase N-terminal" evidence="4">
    <location>
        <begin position="49"/>
        <end position="234"/>
    </location>
</feature>
<feature type="transmembrane region" description="Helical" evidence="2">
    <location>
        <begin position="171"/>
        <end position="190"/>
    </location>
</feature>
<protein>
    <submittedName>
        <fullName evidence="5">Alpha/beta-hydrolase family protein</fullName>
    </submittedName>
</protein>
<dbReference type="EMBL" id="JAUTXY010000003">
    <property type="protein sequence ID" value="MEE2057682.1"/>
    <property type="molecule type" value="Genomic_DNA"/>
</dbReference>
<feature type="transmembrane region" description="Helical" evidence="2">
    <location>
        <begin position="59"/>
        <end position="78"/>
    </location>
</feature>
<organism evidence="5 6">
    <name type="scientific">Rhodococcus artemisiae</name>
    <dbReference type="NCBI Taxonomy" id="714159"/>
    <lineage>
        <taxon>Bacteria</taxon>
        <taxon>Bacillati</taxon>
        <taxon>Actinomycetota</taxon>
        <taxon>Actinomycetes</taxon>
        <taxon>Mycobacteriales</taxon>
        <taxon>Nocardiaceae</taxon>
        <taxon>Rhodococcus</taxon>
    </lineage>
</organism>
<keyword evidence="2" id="KW-1133">Transmembrane helix</keyword>
<reference evidence="5 6" key="1">
    <citation type="submission" date="2023-07" db="EMBL/GenBank/DDBJ databases">
        <authorList>
            <person name="Girao M."/>
            <person name="Carvalho M.F."/>
        </authorList>
    </citation>
    <scope>NUCLEOTIDE SEQUENCE [LARGE SCALE GENOMIC DNA]</scope>
    <source>
        <strain evidence="5 6">YIM65754</strain>
    </source>
</reference>
<dbReference type="InterPro" id="IPR027787">
    <property type="entry name" value="Alpha/beta-hydrolase_catalytic"/>
</dbReference>
<dbReference type="Pfam" id="PF15420">
    <property type="entry name" value="Abhydrolase_9_N"/>
    <property type="match status" value="1"/>
</dbReference>
<evidence type="ECO:0000259" key="3">
    <source>
        <dbReference type="Pfam" id="PF10081"/>
    </source>
</evidence>
<comment type="caution">
    <text evidence="5">The sequence shown here is derived from an EMBL/GenBank/DDBJ whole genome shotgun (WGS) entry which is preliminary data.</text>
</comment>
<feature type="domain" description="Alpha/beta-hydrolase catalytic" evidence="3">
    <location>
        <begin position="242"/>
        <end position="388"/>
    </location>
</feature>
<feature type="region of interest" description="Disordered" evidence="1">
    <location>
        <begin position="1"/>
        <end position="21"/>
    </location>
</feature>
<sequence length="468" mass="48495">MTIDLVHPAPASGTPNEDSPHSRILLPHKAFGPRLGSTAAATLAAVVSLAPSLLPRASLTQGVLTGVLIAVALALMALGRRVVPHRVRARYGPCEAEAGWLAAAVAAAMVAVSATWAHHWQNALRAAMDVPPIGFRYWLEVLAGTVVTATVLVGGAAGIRALIRMAGRARSVATLAAVTILLGWGATSIASPSPDTASASASTPVATLAPGMSGSPISLVNWNSLGTQGRRFVSIESSGSPVRVYVGLAAAADDQSRAALAVRELERTGGFEREHLVVAIPTGSGWVDANAVQGFEDRWGDDVAIAAQQYSDTPSWVTFVFDRDAASRSARALVSAVRTHIATMPPGQRPDLHVYGQSLGSIGGSAAFDDIQPGPCDALWAGPPAGSVRTDGATVSANTSDPVVWWQPSLLWSPPDLSRAVQDAPVPTWLPVVGFLQTTVDLFTSLDSAAGHGHRYGPEQAQCEPAVS</sequence>
<feature type="transmembrane region" description="Helical" evidence="2">
    <location>
        <begin position="137"/>
        <end position="159"/>
    </location>
</feature>